<dbReference type="Proteomes" id="UP001457282">
    <property type="component" value="Unassembled WGS sequence"/>
</dbReference>
<organism evidence="1 2">
    <name type="scientific">Rubus argutus</name>
    <name type="common">Southern blackberry</name>
    <dbReference type="NCBI Taxonomy" id="59490"/>
    <lineage>
        <taxon>Eukaryota</taxon>
        <taxon>Viridiplantae</taxon>
        <taxon>Streptophyta</taxon>
        <taxon>Embryophyta</taxon>
        <taxon>Tracheophyta</taxon>
        <taxon>Spermatophyta</taxon>
        <taxon>Magnoliopsida</taxon>
        <taxon>eudicotyledons</taxon>
        <taxon>Gunneridae</taxon>
        <taxon>Pentapetalae</taxon>
        <taxon>rosids</taxon>
        <taxon>fabids</taxon>
        <taxon>Rosales</taxon>
        <taxon>Rosaceae</taxon>
        <taxon>Rosoideae</taxon>
        <taxon>Rosoideae incertae sedis</taxon>
        <taxon>Rubus</taxon>
    </lineage>
</organism>
<reference evidence="1 2" key="1">
    <citation type="journal article" date="2023" name="G3 (Bethesda)">
        <title>A chromosome-length genome assembly and annotation of blackberry (Rubus argutus, cv. 'Hillquist').</title>
        <authorList>
            <person name="Bruna T."/>
            <person name="Aryal R."/>
            <person name="Dudchenko O."/>
            <person name="Sargent D.J."/>
            <person name="Mead D."/>
            <person name="Buti M."/>
            <person name="Cavallini A."/>
            <person name="Hytonen T."/>
            <person name="Andres J."/>
            <person name="Pham M."/>
            <person name="Weisz D."/>
            <person name="Mascagni F."/>
            <person name="Usai G."/>
            <person name="Natali L."/>
            <person name="Bassil N."/>
            <person name="Fernandez G.E."/>
            <person name="Lomsadze A."/>
            <person name="Armour M."/>
            <person name="Olukolu B."/>
            <person name="Poorten T."/>
            <person name="Britton C."/>
            <person name="Davik J."/>
            <person name="Ashrafi H."/>
            <person name="Aiden E.L."/>
            <person name="Borodovsky M."/>
            <person name="Worthington M."/>
        </authorList>
    </citation>
    <scope>NUCLEOTIDE SEQUENCE [LARGE SCALE GENOMIC DNA]</scope>
    <source>
        <strain evidence="1">PI 553951</strain>
    </source>
</reference>
<protein>
    <submittedName>
        <fullName evidence="1">Uncharacterized protein</fullName>
    </submittedName>
</protein>
<evidence type="ECO:0000313" key="1">
    <source>
        <dbReference type="EMBL" id="KAK9936764.1"/>
    </source>
</evidence>
<accession>A0AAW1XKY9</accession>
<proteinExistence type="predicted"/>
<sequence length="114" mass="12668">MGMLSIWARNWIRGKAVKCRRIGNRATLKLGKGPNECKALVFEQRSDVVSSGPSVLHRSSLYVLTFKRHGRELTRLMGLLFKKGKIYWACGNSPNLTLGPAIEILIPSGNFLGI</sequence>
<dbReference type="EMBL" id="JBEDUW010000003">
    <property type="protein sequence ID" value="KAK9936764.1"/>
    <property type="molecule type" value="Genomic_DNA"/>
</dbReference>
<evidence type="ECO:0000313" key="2">
    <source>
        <dbReference type="Proteomes" id="UP001457282"/>
    </source>
</evidence>
<dbReference type="AlphaFoldDB" id="A0AAW1XKY9"/>
<keyword evidence="2" id="KW-1185">Reference proteome</keyword>
<gene>
    <name evidence="1" type="ORF">M0R45_013590</name>
</gene>
<name>A0AAW1XKY9_RUBAR</name>
<comment type="caution">
    <text evidence="1">The sequence shown here is derived from an EMBL/GenBank/DDBJ whole genome shotgun (WGS) entry which is preliminary data.</text>
</comment>